<name>A0AC34RAQ5_9BILA</name>
<evidence type="ECO:0000313" key="2">
    <source>
        <dbReference type="WBParaSite" id="JU765_v2.g5054.t1"/>
    </source>
</evidence>
<reference evidence="2" key="1">
    <citation type="submission" date="2022-11" db="UniProtKB">
        <authorList>
            <consortium name="WormBaseParasite"/>
        </authorList>
    </citation>
    <scope>IDENTIFICATION</scope>
</reference>
<sequence length="338" mass="39503">EQNRQIVEVEEERNRLFKQLNFDDKDRINGVYKKFRSSMPTRIDDLRLVQPMLSNIEHRLKQIELYIQNDEKSELHKMPIRERSEYFQQAELLLDSIEDKHFDVVNTGPLRLSLTSLRSGFELPSTDMTDYLETELTAKKSVSSLRDRFEPTSPRIGSRSPTMVDRVADLLDRKRKIIDRREDTSEAARASLLEMKMVNEALVVHNASNHPLNPPMENDWKKKSIILENLVSLDSEVDRLHQKLKNVENHEEFVLIGHDSETIMKNLDELGTDLPLSSEIKRRAFQIRKAAGNKQNHVKKLTFETIERKIKEMEYVPEEDVAIAEIIVKVGFEFGFYI</sequence>
<dbReference type="Proteomes" id="UP000887576">
    <property type="component" value="Unplaced"/>
</dbReference>
<accession>A0AC34RAQ5</accession>
<protein>
    <submittedName>
        <fullName evidence="2">Uncharacterized protein</fullName>
    </submittedName>
</protein>
<organism evidence="1 2">
    <name type="scientific">Panagrolaimus sp. JU765</name>
    <dbReference type="NCBI Taxonomy" id="591449"/>
    <lineage>
        <taxon>Eukaryota</taxon>
        <taxon>Metazoa</taxon>
        <taxon>Ecdysozoa</taxon>
        <taxon>Nematoda</taxon>
        <taxon>Chromadorea</taxon>
        <taxon>Rhabditida</taxon>
        <taxon>Tylenchina</taxon>
        <taxon>Panagrolaimomorpha</taxon>
        <taxon>Panagrolaimoidea</taxon>
        <taxon>Panagrolaimidae</taxon>
        <taxon>Panagrolaimus</taxon>
    </lineage>
</organism>
<proteinExistence type="predicted"/>
<evidence type="ECO:0000313" key="1">
    <source>
        <dbReference type="Proteomes" id="UP000887576"/>
    </source>
</evidence>
<dbReference type="WBParaSite" id="JU765_v2.g5054.t1">
    <property type="protein sequence ID" value="JU765_v2.g5054.t1"/>
    <property type="gene ID" value="JU765_v2.g5054"/>
</dbReference>